<feature type="signal peptide" evidence="1">
    <location>
        <begin position="1"/>
        <end position="22"/>
    </location>
</feature>
<evidence type="ECO:0000259" key="2">
    <source>
        <dbReference type="Pfam" id="PF07589"/>
    </source>
</evidence>
<dbReference type="InterPro" id="IPR013424">
    <property type="entry name" value="Ice-binding_C"/>
</dbReference>
<dbReference type="Proteomes" id="UP001606134">
    <property type="component" value="Unassembled WGS sequence"/>
</dbReference>
<accession>A0ABW7HKJ3</accession>
<protein>
    <submittedName>
        <fullName evidence="3">PEP-CTERM sorting domain-containing protein</fullName>
    </submittedName>
</protein>
<proteinExistence type="predicted"/>
<dbReference type="EMBL" id="JBIGIC010000019">
    <property type="protein sequence ID" value="MFG6490173.1"/>
    <property type="molecule type" value="Genomic_DNA"/>
</dbReference>
<gene>
    <name evidence="3" type="ORF">ACG04R_26110</name>
</gene>
<feature type="domain" description="Ice-binding protein C-terminal" evidence="2">
    <location>
        <begin position="200"/>
        <end position="221"/>
    </location>
</feature>
<feature type="chain" id="PRO_5045970125" evidence="1">
    <location>
        <begin position="23"/>
        <end position="225"/>
    </location>
</feature>
<comment type="caution">
    <text evidence="3">The sequence shown here is derived from an EMBL/GenBank/DDBJ whole genome shotgun (WGS) entry which is preliminary data.</text>
</comment>
<dbReference type="Pfam" id="PF07589">
    <property type="entry name" value="PEP-CTERM"/>
    <property type="match status" value="1"/>
</dbReference>
<organism evidence="3 4">
    <name type="scientific">Pelomonas candidula</name>
    <dbReference type="NCBI Taxonomy" id="3299025"/>
    <lineage>
        <taxon>Bacteria</taxon>
        <taxon>Pseudomonadati</taxon>
        <taxon>Pseudomonadota</taxon>
        <taxon>Betaproteobacteria</taxon>
        <taxon>Burkholderiales</taxon>
        <taxon>Sphaerotilaceae</taxon>
        <taxon>Roseateles</taxon>
    </lineage>
</organism>
<name>A0ABW7HKJ3_9BURK</name>
<evidence type="ECO:0000313" key="4">
    <source>
        <dbReference type="Proteomes" id="UP001606134"/>
    </source>
</evidence>
<keyword evidence="4" id="KW-1185">Reference proteome</keyword>
<sequence>MSKSLCLIAASLLTTLAAAAHADYVTTSQDVTFTFHVVDSNTFTLEILNGDTPSGNWSTAGYLSYLGFDGLGGKLPGLTGVNVSVTPSPSTTISWAYSHTELAGQGCNKTGNSGAFCLDANPNIQMTSDMVFTIDLLGTGIDLTGAIAPALKVGFTDKTGSKPIGDLLSTTMTYVPPTVLVTDVVDPPTAGPSGTTRDLPEPASLALAGLALAGVAAASRRRRSA</sequence>
<keyword evidence="1" id="KW-0732">Signal</keyword>
<evidence type="ECO:0000256" key="1">
    <source>
        <dbReference type="SAM" id="SignalP"/>
    </source>
</evidence>
<evidence type="ECO:0000313" key="3">
    <source>
        <dbReference type="EMBL" id="MFG6490173.1"/>
    </source>
</evidence>
<dbReference type="RefSeq" id="WP_394416977.1">
    <property type="nucleotide sequence ID" value="NZ_JBIGIC010000019.1"/>
</dbReference>
<reference evidence="3 4" key="1">
    <citation type="submission" date="2024-08" db="EMBL/GenBank/DDBJ databases">
        <authorList>
            <person name="Lu H."/>
        </authorList>
    </citation>
    <scope>NUCLEOTIDE SEQUENCE [LARGE SCALE GENOMIC DNA]</scope>
    <source>
        <strain evidence="3 4">BYS78W</strain>
    </source>
</reference>